<comment type="caution">
    <text evidence="1">The sequence shown here is derived from an EMBL/GenBank/DDBJ whole genome shotgun (WGS) entry which is preliminary data.</text>
</comment>
<sequence>MEIFMQKELSSRLRGGIDNKSRIVEHPNIFLGINEASVGGGGGGCDAKSTQSVLDNRVVSDSWISYGRKHAGLNQVSQEGISDIDTVHLCRMPSLDTDTIRDALLAQIHKIVIHVYNKLYKFSCLC</sequence>
<accession>A0A8S0SMI5</accession>
<name>A0A8S0SMI5_OLEEU</name>
<organism evidence="1 2">
    <name type="scientific">Olea europaea subsp. europaea</name>
    <dbReference type="NCBI Taxonomy" id="158383"/>
    <lineage>
        <taxon>Eukaryota</taxon>
        <taxon>Viridiplantae</taxon>
        <taxon>Streptophyta</taxon>
        <taxon>Embryophyta</taxon>
        <taxon>Tracheophyta</taxon>
        <taxon>Spermatophyta</taxon>
        <taxon>Magnoliopsida</taxon>
        <taxon>eudicotyledons</taxon>
        <taxon>Gunneridae</taxon>
        <taxon>Pentapetalae</taxon>
        <taxon>asterids</taxon>
        <taxon>lamiids</taxon>
        <taxon>Lamiales</taxon>
        <taxon>Oleaceae</taxon>
        <taxon>Oleeae</taxon>
        <taxon>Olea</taxon>
    </lineage>
</organism>
<reference evidence="1 2" key="1">
    <citation type="submission" date="2019-12" db="EMBL/GenBank/DDBJ databases">
        <authorList>
            <person name="Alioto T."/>
            <person name="Alioto T."/>
            <person name="Gomez Garrido J."/>
        </authorList>
    </citation>
    <scope>NUCLEOTIDE SEQUENCE [LARGE SCALE GENOMIC DNA]</scope>
</reference>
<dbReference type="Proteomes" id="UP000594638">
    <property type="component" value="Unassembled WGS sequence"/>
</dbReference>
<keyword evidence="2" id="KW-1185">Reference proteome</keyword>
<protein>
    <submittedName>
        <fullName evidence="1">Uncharacterized protein</fullName>
    </submittedName>
</protein>
<dbReference type="Gramene" id="OE9A103079T1">
    <property type="protein sequence ID" value="OE9A103079C1"/>
    <property type="gene ID" value="OE9A103079"/>
</dbReference>
<dbReference type="AlphaFoldDB" id="A0A8S0SMI5"/>
<proteinExistence type="predicted"/>
<gene>
    <name evidence="1" type="ORF">OLEA9_A103079</name>
</gene>
<dbReference type="EMBL" id="CACTIH010005457">
    <property type="protein sequence ID" value="CAA2993829.1"/>
    <property type="molecule type" value="Genomic_DNA"/>
</dbReference>
<evidence type="ECO:0000313" key="1">
    <source>
        <dbReference type="EMBL" id="CAA2993829.1"/>
    </source>
</evidence>
<dbReference type="OrthoDB" id="777275at2759"/>
<evidence type="ECO:0000313" key="2">
    <source>
        <dbReference type="Proteomes" id="UP000594638"/>
    </source>
</evidence>